<dbReference type="Gene3D" id="3.40.1190.10">
    <property type="entry name" value="Mur-like, catalytic domain"/>
    <property type="match status" value="1"/>
</dbReference>
<dbReference type="EMBL" id="BARW01021422">
    <property type="protein sequence ID" value="GAI88635.1"/>
    <property type="molecule type" value="Genomic_DNA"/>
</dbReference>
<name>X1TM49_9ZZZZ</name>
<dbReference type="PRINTS" id="PR01758">
    <property type="entry name" value="CAPSULEPROTB"/>
</dbReference>
<protein>
    <recommendedName>
        <fullName evidence="2">Mur ligase central domain-containing protein</fullName>
    </recommendedName>
</protein>
<accession>X1TM49</accession>
<proteinExistence type="predicted"/>
<comment type="caution">
    <text evidence="1">The sequence shown here is derived from an EMBL/GenBank/DDBJ whole genome shotgun (WGS) entry which is preliminary data.</text>
</comment>
<organism evidence="1">
    <name type="scientific">marine sediment metagenome</name>
    <dbReference type="NCBI Taxonomy" id="412755"/>
    <lineage>
        <taxon>unclassified sequences</taxon>
        <taxon>metagenomes</taxon>
        <taxon>ecological metagenomes</taxon>
    </lineage>
</organism>
<evidence type="ECO:0000313" key="1">
    <source>
        <dbReference type="EMBL" id="GAI88635.1"/>
    </source>
</evidence>
<evidence type="ECO:0008006" key="2">
    <source>
        <dbReference type="Google" id="ProtNLM"/>
    </source>
</evidence>
<dbReference type="InterPro" id="IPR036565">
    <property type="entry name" value="Mur-like_cat_sf"/>
</dbReference>
<dbReference type="SUPFAM" id="SSF53623">
    <property type="entry name" value="MurD-like peptide ligases, catalytic domain"/>
    <property type="match status" value="1"/>
</dbReference>
<dbReference type="AlphaFoldDB" id="X1TM49"/>
<dbReference type="InterPro" id="IPR008337">
    <property type="entry name" value="Capsule_biosynth_CapB"/>
</dbReference>
<sequence>MFIIFIFSTIFLIWGIIEQINHQKRVNSIPIRIHVNGTRGKSTTTRLIAAGLREAGFKVLAKTTGTLPRIIFEDGMETPLKRRGNPNIIEQLKIFKEAVKERSIF</sequence>
<gene>
    <name evidence="1" type="ORF">S12H4_35985</name>
</gene>
<dbReference type="GO" id="GO:0005524">
    <property type="term" value="F:ATP binding"/>
    <property type="evidence" value="ECO:0007669"/>
    <property type="project" value="InterPro"/>
</dbReference>
<dbReference type="GO" id="GO:0045227">
    <property type="term" value="P:capsule polysaccharide biosynthetic process"/>
    <property type="evidence" value="ECO:0007669"/>
    <property type="project" value="InterPro"/>
</dbReference>
<dbReference type="GO" id="GO:0016020">
    <property type="term" value="C:membrane"/>
    <property type="evidence" value="ECO:0007669"/>
    <property type="project" value="InterPro"/>
</dbReference>
<reference evidence="1" key="1">
    <citation type="journal article" date="2014" name="Front. Microbiol.">
        <title>High frequency of phylogenetically diverse reductive dehalogenase-homologous genes in deep subseafloor sedimentary metagenomes.</title>
        <authorList>
            <person name="Kawai M."/>
            <person name="Futagami T."/>
            <person name="Toyoda A."/>
            <person name="Takaki Y."/>
            <person name="Nishi S."/>
            <person name="Hori S."/>
            <person name="Arai W."/>
            <person name="Tsubouchi T."/>
            <person name="Morono Y."/>
            <person name="Uchiyama I."/>
            <person name="Ito T."/>
            <person name="Fujiyama A."/>
            <person name="Inagaki F."/>
            <person name="Takami H."/>
        </authorList>
    </citation>
    <scope>NUCLEOTIDE SEQUENCE</scope>
    <source>
        <strain evidence="1">Expedition CK06-06</strain>
    </source>
</reference>